<reference evidence="8" key="1">
    <citation type="submission" date="2017-04" db="EMBL/GenBank/DDBJ databases">
        <title>Function of individual gut microbiota members based on whole genome sequencing of pure cultures obtained from chicken caecum.</title>
        <authorList>
            <person name="Medvecky M."/>
            <person name="Cejkova D."/>
            <person name="Polansky O."/>
            <person name="Karasova D."/>
            <person name="Kubasova T."/>
            <person name="Cizek A."/>
            <person name="Rychlik I."/>
        </authorList>
    </citation>
    <scope>NUCLEOTIDE SEQUENCE [LARGE SCALE GENOMIC DNA]</scope>
    <source>
        <strain evidence="8">An90</strain>
    </source>
</reference>
<feature type="transmembrane region" description="Helical" evidence="6">
    <location>
        <begin position="6"/>
        <end position="25"/>
    </location>
</feature>
<keyword evidence="4 6" id="KW-1133">Transmembrane helix</keyword>
<dbReference type="Pfam" id="PF04011">
    <property type="entry name" value="LemA"/>
    <property type="match status" value="1"/>
</dbReference>
<keyword evidence="5 6" id="KW-0472">Membrane</keyword>
<evidence type="ECO:0000313" key="8">
    <source>
        <dbReference type="Proteomes" id="UP000195772"/>
    </source>
</evidence>
<dbReference type="RefSeq" id="WP_087402890.1">
    <property type="nucleotide sequence ID" value="NZ_NFHB01000007.1"/>
</dbReference>
<sequence>MKKWIWIGVVAVVVIFFYATYNGFVNKEEGLKTAWSNVETQYQRRADLIPNLVNTVKGYAAHESRTFEAVTEARAKATSINLSADDLTPEKLAEFQQAQAQVRSALGRLIAVSESYPDLKANQNFLELQAQLEGTENRISVARKEFNEVAKTYNVAVRRFPANLVAKLFGFGQKPYFEAAEGTETAPRVQF</sequence>
<comment type="caution">
    <text evidence="7">The sequence shown here is derived from an EMBL/GenBank/DDBJ whole genome shotgun (WGS) entry which is preliminary data.</text>
</comment>
<organism evidence="7 8">
    <name type="scientific">Alistipes onderdonkii</name>
    <dbReference type="NCBI Taxonomy" id="328813"/>
    <lineage>
        <taxon>Bacteria</taxon>
        <taxon>Pseudomonadati</taxon>
        <taxon>Bacteroidota</taxon>
        <taxon>Bacteroidia</taxon>
        <taxon>Bacteroidales</taxon>
        <taxon>Rikenellaceae</taxon>
        <taxon>Alistipes</taxon>
    </lineage>
</organism>
<evidence type="ECO:0000256" key="5">
    <source>
        <dbReference type="ARBA" id="ARBA00023136"/>
    </source>
</evidence>
<dbReference type="AlphaFoldDB" id="A0A1Y3QWA0"/>
<name>A0A1Y3QWA0_9BACT</name>
<dbReference type="OrthoDB" id="9804152at2"/>
<dbReference type="PANTHER" id="PTHR34478">
    <property type="entry name" value="PROTEIN LEMA"/>
    <property type="match status" value="1"/>
</dbReference>
<dbReference type="Gene3D" id="1.20.1440.20">
    <property type="entry name" value="LemA-like domain"/>
    <property type="match status" value="1"/>
</dbReference>
<keyword evidence="3 6" id="KW-0812">Transmembrane</keyword>
<comment type="subcellular location">
    <subcellularLocation>
        <location evidence="1">Membrane</location>
        <topology evidence="1">Single-pass membrane protein</topology>
    </subcellularLocation>
</comment>
<comment type="similarity">
    <text evidence="2">Belongs to the LemA family.</text>
</comment>
<dbReference type="InterPro" id="IPR023353">
    <property type="entry name" value="LemA-like_dom_sf"/>
</dbReference>
<dbReference type="GO" id="GO:0016020">
    <property type="term" value="C:membrane"/>
    <property type="evidence" value="ECO:0007669"/>
    <property type="project" value="UniProtKB-SubCell"/>
</dbReference>
<evidence type="ECO:0000256" key="1">
    <source>
        <dbReference type="ARBA" id="ARBA00004167"/>
    </source>
</evidence>
<evidence type="ECO:0000256" key="3">
    <source>
        <dbReference type="ARBA" id="ARBA00022692"/>
    </source>
</evidence>
<evidence type="ECO:0000256" key="6">
    <source>
        <dbReference type="SAM" id="Phobius"/>
    </source>
</evidence>
<evidence type="ECO:0000256" key="4">
    <source>
        <dbReference type="ARBA" id="ARBA00022989"/>
    </source>
</evidence>
<protein>
    <submittedName>
        <fullName evidence="7">LemA family protein</fullName>
    </submittedName>
</protein>
<dbReference type="PANTHER" id="PTHR34478:SF2">
    <property type="entry name" value="MEMBRANE PROTEIN"/>
    <property type="match status" value="1"/>
</dbReference>
<gene>
    <name evidence="7" type="ORF">B5G41_10820</name>
</gene>
<dbReference type="eggNOG" id="COG1704">
    <property type="taxonomic scope" value="Bacteria"/>
</dbReference>
<dbReference type="EMBL" id="NFHB01000007">
    <property type="protein sequence ID" value="OUN02538.1"/>
    <property type="molecule type" value="Genomic_DNA"/>
</dbReference>
<dbReference type="InterPro" id="IPR007156">
    <property type="entry name" value="MamQ_LemA"/>
</dbReference>
<dbReference type="Proteomes" id="UP000195772">
    <property type="component" value="Unassembled WGS sequence"/>
</dbReference>
<proteinExistence type="inferred from homology"/>
<evidence type="ECO:0000256" key="2">
    <source>
        <dbReference type="ARBA" id="ARBA00008854"/>
    </source>
</evidence>
<dbReference type="SUPFAM" id="SSF140478">
    <property type="entry name" value="LemA-like"/>
    <property type="match status" value="1"/>
</dbReference>
<evidence type="ECO:0000313" key="7">
    <source>
        <dbReference type="EMBL" id="OUN02538.1"/>
    </source>
</evidence>
<accession>A0A1Y3QWA0</accession>